<dbReference type="Gene3D" id="3.30.200.20">
    <property type="entry name" value="Phosphorylase Kinase, domain 1"/>
    <property type="match status" value="1"/>
</dbReference>
<evidence type="ECO:0000256" key="4">
    <source>
        <dbReference type="ARBA" id="ARBA00022737"/>
    </source>
</evidence>
<keyword evidence="4" id="KW-0677">Repeat</keyword>
<evidence type="ECO:0000256" key="1">
    <source>
        <dbReference type="ARBA" id="ARBA00022614"/>
    </source>
</evidence>
<dbReference type="InterPro" id="IPR001611">
    <property type="entry name" value="Leu-rich_rpt"/>
</dbReference>
<keyword evidence="6 9" id="KW-0472">Membrane</keyword>
<evidence type="ECO:0000256" key="3">
    <source>
        <dbReference type="ARBA" id="ARBA00022729"/>
    </source>
</evidence>
<dbReference type="PANTHER" id="PTHR46084:SF37">
    <property type="entry name" value="LEUCINE-RICH RECEPTOR-LIKE PROTEIN KINASE-LIKE"/>
    <property type="match status" value="1"/>
</dbReference>
<dbReference type="Gene3D" id="3.80.10.10">
    <property type="entry name" value="Ribonuclease Inhibitor"/>
    <property type="match status" value="1"/>
</dbReference>
<dbReference type="STRING" id="40149.A0A0E0BYU8"/>
<evidence type="ECO:0000313" key="11">
    <source>
        <dbReference type="EnsemblPlants" id="OMERI01G06850.2"/>
    </source>
</evidence>
<dbReference type="GO" id="GO:0004672">
    <property type="term" value="F:protein kinase activity"/>
    <property type="evidence" value="ECO:0007669"/>
    <property type="project" value="InterPro"/>
</dbReference>
<dbReference type="EnsemblPlants" id="OMERI01G06850.2">
    <property type="protein sequence ID" value="OMERI01G06850.2"/>
    <property type="gene ID" value="OMERI01G06850"/>
</dbReference>
<keyword evidence="5 9" id="KW-1133">Transmembrane helix</keyword>
<feature type="region of interest" description="Disordered" evidence="8">
    <location>
        <begin position="1"/>
        <end position="99"/>
    </location>
</feature>
<feature type="compositionally biased region" description="Low complexity" evidence="8">
    <location>
        <begin position="53"/>
        <end position="64"/>
    </location>
</feature>
<evidence type="ECO:0000256" key="6">
    <source>
        <dbReference type="ARBA" id="ARBA00023136"/>
    </source>
</evidence>
<dbReference type="AlphaFoldDB" id="A0A0E0BYU8"/>
<dbReference type="FunFam" id="3.30.200.20:FF:000489">
    <property type="entry name" value="Inactive receptor-like serine/threonine-protein kinase"/>
    <property type="match status" value="1"/>
</dbReference>
<comment type="subcellular location">
    <subcellularLocation>
        <location evidence="7">Endomembrane system</location>
        <topology evidence="7">Single-pass type I membrane protein</topology>
    </subcellularLocation>
</comment>
<dbReference type="PANTHER" id="PTHR46084">
    <property type="entry name" value="PROTEIN MALE DISCOVERER 2"/>
    <property type="match status" value="1"/>
</dbReference>
<dbReference type="InterPro" id="IPR001245">
    <property type="entry name" value="Ser-Thr/Tyr_kinase_cat_dom"/>
</dbReference>
<sequence length="726" mass="78971">MAEIVREGSGLASAAATGARPLPPPAPNPNLTTSRHLRARKSPTTPFAPPPSSSSDHPIPTRTRPSPPLRSAPASPTPQSRHRPASARGVVSSSSSSSSCDLRRVAAGLPLSGRRSSPVAMGARWGPRRATVGPHLRDALRHLLFVFLVLLQAQAGRGGATLNGEGMALLELRERVEADPHGALRDWDPADATPCRCILRNNNFRGKIPKEFGELTALEVLDLSSNNLDGTIPEELMAMPLLKQLAGFKDWTSFSDLREKYSTNLASLGEPHIMQNLQSFASAVGRRLLGEVGNLPALSGNDAKSSGPVNSEEIQRAIDVLSLGSGSFSAFPNSEAEVLESAVNTDAAAMQSGAANQSTNEVSGSKHSKWAYFMIIPAAILLISLIVAPILVWRKRGHAAIGPWKTGLSGPLQKAFVTGVPKLNRPELEAACEDFSNIINTFPSCTVFKGTLSSGVEISVVSTAILSLKEWPKSSETCFRKKIDTLSRVNHKNFINLLGYCLENQPFMRMMVFEYAPNGTLSEHLHLKEFEHLDWAARMRIIMGVAYCLQYMHHDLNPPVAITDMRSDTIFMTDDYAAKIADVGIWKEVAIKAKSAKEDSSSRSQCPPDITSNVYCFGTLLIEIISGKLPEADDQESMCNWAAEHLKGKSYSKLVDASLKEHNANELEAVCEVIQECIDPDSDQRPTMRDVTRKLRQALNISPEAATPRLLPLWWAELEILSAEAT</sequence>
<dbReference type="InterPro" id="IPR013210">
    <property type="entry name" value="LRR_N_plant-typ"/>
</dbReference>
<organism evidence="11">
    <name type="scientific">Oryza meridionalis</name>
    <dbReference type="NCBI Taxonomy" id="40149"/>
    <lineage>
        <taxon>Eukaryota</taxon>
        <taxon>Viridiplantae</taxon>
        <taxon>Streptophyta</taxon>
        <taxon>Embryophyta</taxon>
        <taxon>Tracheophyta</taxon>
        <taxon>Spermatophyta</taxon>
        <taxon>Magnoliopsida</taxon>
        <taxon>Liliopsida</taxon>
        <taxon>Poales</taxon>
        <taxon>Poaceae</taxon>
        <taxon>BOP clade</taxon>
        <taxon>Oryzoideae</taxon>
        <taxon>Oryzeae</taxon>
        <taxon>Oryzinae</taxon>
        <taxon>Oryza</taxon>
    </lineage>
</organism>
<feature type="compositionally biased region" description="Low complexity" evidence="8">
    <location>
        <begin position="8"/>
        <end position="20"/>
    </location>
</feature>
<evidence type="ECO:0000256" key="7">
    <source>
        <dbReference type="ARBA" id="ARBA00046288"/>
    </source>
</evidence>
<reference evidence="11" key="2">
    <citation type="submission" date="2018-05" db="EMBL/GenBank/DDBJ databases">
        <title>OmerRS3 (Oryza meridionalis Reference Sequence Version 3).</title>
        <authorList>
            <person name="Zhang J."/>
            <person name="Kudrna D."/>
            <person name="Lee S."/>
            <person name="Talag J."/>
            <person name="Welchert J."/>
            <person name="Wing R.A."/>
        </authorList>
    </citation>
    <scope>NUCLEOTIDE SEQUENCE [LARGE SCALE GENOMIC DNA]</scope>
    <source>
        <strain evidence="11">cv. OR44</strain>
    </source>
</reference>
<dbReference type="Pfam" id="PF00560">
    <property type="entry name" value="LRR_1"/>
    <property type="match status" value="1"/>
</dbReference>
<feature type="transmembrane region" description="Helical" evidence="9">
    <location>
        <begin position="370"/>
        <end position="393"/>
    </location>
</feature>
<dbReference type="Proteomes" id="UP000008021">
    <property type="component" value="Chromosome 1"/>
</dbReference>
<evidence type="ECO:0000313" key="12">
    <source>
        <dbReference type="Proteomes" id="UP000008021"/>
    </source>
</evidence>
<keyword evidence="1" id="KW-0433">Leucine-rich repeat</keyword>
<dbReference type="Pfam" id="PF08263">
    <property type="entry name" value="LRRNT_2"/>
    <property type="match status" value="1"/>
</dbReference>
<evidence type="ECO:0000256" key="8">
    <source>
        <dbReference type="SAM" id="MobiDB-lite"/>
    </source>
</evidence>
<dbReference type="PROSITE" id="PS50011">
    <property type="entry name" value="PROTEIN_KINASE_DOM"/>
    <property type="match status" value="1"/>
</dbReference>
<dbReference type="GO" id="GO:0005524">
    <property type="term" value="F:ATP binding"/>
    <property type="evidence" value="ECO:0007669"/>
    <property type="project" value="InterPro"/>
</dbReference>
<dbReference type="SUPFAM" id="SSF56112">
    <property type="entry name" value="Protein kinase-like (PK-like)"/>
    <property type="match status" value="1"/>
</dbReference>
<dbReference type="InterPro" id="IPR032675">
    <property type="entry name" value="LRR_dom_sf"/>
</dbReference>
<reference evidence="11" key="1">
    <citation type="submission" date="2015-04" db="UniProtKB">
        <authorList>
            <consortium name="EnsemblPlants"/>
        </authorList>
    </citation>
    <scope>IDENTIFICATION</scope>
</reference>
<dbReference type="SUPFAM" id="SSF52058">
    <property type="entry name" value="L domain-like"/>
    <property type="match status" value="1"/>
</dbReference>
<dbReference type="Gramene" id="OMERI01G06850.2">
    <property type="protein sequence ID" value="OMERI01G06850.2"/>
    <property type="gene ID" value="OMERI01G06850"/>
</dbReference>
<feature type="domain" description="Protein kinase" evidence="10">
    <location>
        <begin position="433"/>
        <end position="699"/>
    </location>
</feature>
<proteinExistence type="predicted"/>
<keyword evidence="12" id="KW-1185">Reference proteome</keyword>
<dbReference type="GO" id="GO:0012505">
    <property type="term" value="C:endomembrane system"/>
    <property type="evidence" value="ECO:0007669"/>
    <property type="project" value="UniProtKB-SubCell"/>
</dbReference>
<name>A0A0E0BYU8_9ORYZ</name>
<protein>
    <recommendedName>
        <fullName evidence="10">Protein kinase domain-containing protein</fullName>
    </recommendedName>
</protein>
<evidence type="ECO:0000256" key="9">
    <source>
        <dbReference type="SAM" id="Phobius"/>
    </source>
</evidence>
<dbReference type="InterPro" id="IPR000719">
    <property type="entry name" value="Prot_kinase_dom"/>
</dbReference>
<evidence type="ECO:0000259" key="10">
    <source>
        <dbReference type="PROSITE" id="PS50011"/>
    </source>
</evidence>
<dbReference type="InterPro" id="IPR011009">
    <property type="entry name" value="Kinase-like_dom_sf"/>
</dbReference>
<accession>A0A0E0BYU8</accession>
<dbReference type="Pfam" id="PF07714">
    <property type="entry name" value="PK_Tyr_Ser-Thr"/>
    <property type="match status" value="1"/>
</dbReference>
<evidence type="ECO:0000256" key="5">
    <source>
        <dbReference type="ARBA" id="ARBA00022989"/>
    </source>
</evidence>
<keyword evidence="2 9" id="KW-0812">Transmembrane</keyword>
<evidence type="ECO:0000256" key="2">
    <source>
        <dbReference type="ARBA" id="ARBA00022692"/>
    </source>
</evidence>
<keyword evidence="3" id="KW-0732">Signal</keyword>
<dbReference type="Gene3D" id="1.10.510.10">
    <property type="entry name" value="Transferase(Phosphotransferase) domain 1"/>
    <property type="match status" value="1"/>
</dbReference>